<protein>
    <recommendedName>
        <fullName evidence="3">F-box domain-containing protein</fullName>
    </recommendedName>
</protein>
<gene>
    <name evidence="1" type="ORF">POSPLADRAFT_1132162</name>
</gene>
<dbReference type="InterPro" id="IPR032675">
    <property type="entry name" value="LRR_dom_sf"/>
</dbReference>
<name>A0A1X6NAS9_9APHY</name>
<organism evidence="1 2">
    <name type="scientific">Postia placenta MAD-698-R-SB12</name>
    <dbReference type="NCBI Taxonomy" id="670580"/>
    <lineage>
        <taxon>Eukaryota</taxon>
        <taxon>Fungi</taxon>
        <taxon>Dikarya</taxon>
        <taxon>Basidiomycota</taxon>
        <taxon>Agaricomycotina</taxon>
        <taxon>Agaricomycetes</taxon>
        <taxon>Polyporales</taxon>
        <taxon>Adustoporiaceae</taxon>
        <taxon>Rhodonia</taxon>
    </lineage>
</organism>
<accession>A0A1X6NAS9</accession>
<dbReference type="SUPFAM" id="SSF52047">
    <property type="entry name" value="RNI-like"/>
    <property type="match status" value="1"/>
</dbReference>
<evidence type="ECO:0000313" key="2">
    <source>
        <dbReference type="Proteomes" id="UP000194127"/>
    </source>
</evidence>
<evidence type="ECO:0008006" key="3">
    <source>
        <dbReference type="Google" id="ProtNLM"/>
    </source>
</evidence>
<dbReference type="AlphaFoldDB" id="A0A1X6NAS9"/>
<evidence type="ECO:0000313" key="1">
    <source>
        <dbReference type="EMBL" id="OSX65745.1"/>
    </source>
</evidence>
<dbReference type="Gene3D" id="3.80.10.10">
    <property type="entry name" value="Ribonuclease Inhibitor"/>
    <property type="match status" value="1"/>
</dbReference>
<sequence>MYPGERSLESLPVVYASEPELTDDSSFTPGYGHMWYSFFHGAFDVTLTSSYAGLFALFVYLGGHLETQMTVSEVQILLKGSILSRESMSEAEVCLVPTDEEDGSINSLPFSFQRIHRKGKAAGGKLECECVSQGKRRKVFPKIAAISRKMRQRIVRGRGMRAGQIEDTAIWSALLDDANDAWNGDRLSLLVPLVPPQSMHATSYFPHADHALRRAPVLLNIFLNPTASGLYHSCWSQQLYESTTMLNKNATQPPPLSRSFTSLLVSTSQMHSREIDLTDSLLNLDAILCAPPFDNLQNAVTPTWTAASPRDEVGEIVAAELRSRLPMLDERGILEARSTRSEEMVEVTTVLPGAACTRSSALTERPGGGLGSHSIYEEHGYLHATNGQSSSFIWQDSADQIGNEPKGYQLEHAQIGWCHVNQVKSNGWQRTKSELKEKPIDQCAASLQIKKEDRSFGCTHLVSTADRHTEDLPLILRYFALHTMVRPFPTEIWLEIFHGLAKEGEYDTLERCRVTCKEFAPMARECLKRGMTFKNVEDVERIKVDVSGGILRRWGGPETVWIEGGDWNDGRRPIPHLATFASRFAGRWPRVKQLCIINAVWRARDLDLDAVVRNLAAFAITHLNLRDVALPSILTLGRLLCALPRLEKLTLCEVQFTQHPLDAGAISRFHLLPHTQLESLYLDHGHDDFELRPSFVGFVDLMAAVSNRRYLVPPPNFVQASPWSTVRRLALKRATFASVTSFAHLLCALPALEALELHTQYAFAKHGFDLSNIPAHPGLPSHLAYVDLAYHSPLRLDPCSVADLVDFFIATGLSENLRRMTACLSTSSRVTPACDAALIRLVQHSQSLRHLSFELSWPVFSDTGERVDVEHSAGQYLDVSSNTLLERLLLVIDDNNGDASHLIRPDGQYEADLKTLLNKLPQLDAVLSRTIFKNLTNVIIQISTVHGEKERDEELAHDLRLFLPTLNALGILSTSLGDNIADWIDVRKYDEPGELPYRTLW</sequence>
<dbReference type="GeneID" id="36329129"/>
<dbReference type="OrthoDB" id="7474049at2759"/>
<reference evidence="1 2" key="1">
    <citation type="submission" date="2017-04" db="EMBL/GenBank/DDBJ databases">
        <title>Genome Sequence of the Model Brown-Rot Fungus Postia placenta SB12.</title>
        <authorList>
            <consortium name="DOE Joint Genome Institute"/>
            <person name="Gaskell J."/>
            <person name="Kersten P."/>
            <person name="Larrondo L.F."/>
            <person name="Canessa P."/>
            <person name="Martinez D."/>
            <person name="Hibbett D."/>
            <person name="Schmoll M."/>
            <person name="Kubicek C.P."/>
            <person name="Martinez A.T."/>
            <person name="Yadav J."/>
            <person name="Master E."/>
            <person name="Magnuson J.K."/>
            <person name="James T."/>
            <person name="Yaver D."/>
            <person name="Berka R."/>
            <person name="Labutti K."/>
            <person name="Lipzen A."/>
            <person name="Aerts A."/>
            <person name="Barry K."/>
            <person name="Henrissat B."/>
            <person name="Blanchette R."/>
            <person name="Grigoriev I."/>
            <person name="Cullen D."/>
        </authorList>
    </citation>
    <scope>NUCLEOTIDE SEQUENCE [LARGE SCALE GENOMIC DNA]</scope>
    <source>
        <strain evidence="1 2">MAD-698-R-SB12</strain>
    </source>
</reference>
<keyword evidence="2" id="KW-1185">Reference proteome</keyword>
<proteinExistence type="predicted"/>
<dbReference type="RefSeq" id="XP_024342539.1">
    <property type="nucleotide sequence ID" value="XM_024484180.1"/>
</dbReference>
<dbReference type="Proteomes" id="UP000194127">
    <property type="component" value="Unassembled WGS sequence"/>
</dbReference>
<dbReference type="EMBL" id="KZ110592">
    <property type="protein sequence ID" value="OSX65745.1"/>
    <property type="molecule type" value="Genomic_DNA"/>
</dbReference>